<sequence>MTMVKNYRIVKWIILTTLFAIANAQFGLLGKTANQGLQTANSAAKGVKDAAQKLLEADFKDFGSAFNKTYATPALAEIAKQNFASNRESILKFNDNALVNGFTLKLNQFADLVLDEFNKIYNGFKGGNLKKREPPYTPKDFTSSPTKTKPKSVDWREKGGVTPVKFQNQCASCHAFSAAGAVEGHHFRKTGKLVELSPQNLLDCPQTLNYQNFGCKGGGYVDEDLKYIWKNPGISHETTYTYEGVDGTCRYKKSAEVSITGYVEIPQGDEKALEDVVANLGPVAVGVDAGHESFQFYSEGIYFEKECKNKGENINHAMLVVGYGEEADGKKYWIVKNSYGENWGEKGRAQLHRLTQIELQQNIDGQSKSKRQIGLELVTPISRGRIVVQKSPPDLDGRSQSEQNEVLEEEWTNFKILYNKTYPTQEIEYLRKQNFFTNRKSITKFNRDYVFGISTFVMKINSYADMLGGEFNNVINGFRGGNRKEQTIDFRPSAFIHPINTRIPQSIDWRELGGVTPVKNQGSCASCHAFSAAGAVEGHNFRKYGILVDLSPQNLVDCPQEKKYQSFGCNGGYVDENFKYIKENPGIDVESVYVYEAANGPCRFRPESIGANVTGMFRVDQTSDLNKTGFQSTYLGYVEIPEGDERALEAAVATLGPVSAGIDASQLTFQFYSQGVYYDEDCKNEAKSVNHAVLVVGFGQEPDGQKYWLVKNSYGSDWGNGGYIKMAKNRNNHCAIATSIKWIIGITILTQSKQLKAQLSDLSEFGINNFEDTNFAQSFQNVFSNTRLKHNLNNARIAESSFAIPPIAATEHFSLETGQEGAVSIQTTHPLMDQTPSTMMLQTMENEWMDFKVLFNKSYPTPDVESVRKQNFFTNRLAISIFNQNYAFGQSTFVLAINSFADLLVEEFNRILNGFRGGNRKFYDPPLQPSSYIQPMNINKPLRMDWRELGGVSPVRYQGTCASCHAFSAVGAIEGQIFRKTGSLIELSPQNLLDCPTEKNYQGFGCNGGGYVDEDFKYIWENPGIDFERAYPYEGADGACRFNSNAIGANITGYVEIPEGDEDALETAIATLGPVSVGVDASQMTFQLYSRGVYYDGNCRNNRETINHAMLVVGYGEEADGLKYWLVKNSYGTQWGIGGYMKIAKGRDNHCGITTSASYGCQKDNGDENFKYVKDNPGIDFDHAYRYEDQDLPCYIHIPEGDEKATIGPVSVGIDANHTEFHHYAGQYIYNGPCSNIKQDINHAMLVVGDGEEANGDKYWVLKNSLGTTWGNEVILSLCFITIQSVSFYDLVQEEWEEFKVTHKKQYENPTEEKYRMQIFMENVHTISKHNQLYGQGLVTFKMGVNKYADMLPIEFVEIMNGYNNTGVSEYNGTRTTFIAPENIAVPDSFDWREKGAVTGVKDQGACGSCWSFSATGALEGQNFRKTGKLVELSEQNLMDCSYAYGNNGCGGGLMDNAFKYVIANKGIDTEAYYPYEAEDMACRYNSAYIGAVATGLVDVPSLSEQALLQAVATIGPISVAIDASHMSFQFYDEGIYYEPSCSPTQLDHGVLVVGYGGDSEGEYWLVKNSWGKSWGDHGYIKMSRNRNNNCGIATMASYPLMCIYRFFTMKFLLIFGLVFVGTQAISFFDLVQEQWNAYKLSHSKSYENPTEEKYRMKIFMENSHHIAKHNQLYEQGLVSYKLKLNKWADMLHHEFIHTVNGFNRTTGYKSANINEEEPITFIPPANVEFPNEIDWRTKGAVTDVKDQGQCGSCWSFSATGALEGQHFRRTGKLVSLSEQNLIDCSTKFGNNGCNGGLMDNAFRYVKSNHGIDTESSYPYEAEDDKCRYNPKNSGATDKGFVDIPSGDEEKLKAAVAVVGPVSVAIDASHESFQFYSEGVYYDPQCSAEMLDHGVLAVGYGTDDNGQDYWLVKNSWGETWGDKGYVKMARNRENHCGIATQSSYPLV</sequence>
<organism evidence="1 2">
    <name type="scientific">Holotrichia oblita</name>
    <name type="common">Chafer beetle</name>
    <dbReference type="NCBI Taxonomy" id="644536"/>
    <lineage>
        <taxon>Eukaryota</taxon>
        <taxon>Metazoa</taxon>
        <taxon>Ecdysozoa</taxon>
        <taxon>Arthropoda</taxon>
        <taxon>Hexapoda</taxon>
        <taxon>Insecta</taxon>
        <taxon>Pterygota</taxon>
        <taxon>Neoptera</taxon>
        <taxon>Endopterygota</taxon>
        <taxon>Coleoptera</taxon>
        <taxon>Polyphaga</taxon>
        <taxon>Scarabaeiformia</taxon>
        <taxon>Scarabaeidae</taxon>
        <taxon>Melolonthinae</taxon>
        <taxon>Holotrichia</taxon>
    </lineage>
</organism>
<evidence type="ECO:0000313" key="2">
    <source>
        <dbReference type="Proteomes" id="UP001056778"/>
    </source>
</evidence>
<name>A0ACB9SVL9_HOLOL</name>
<dbReference type="EMBL" id="CM043021">
    <property type="protein sequence ID" value="KAI4458594.1"/>
    <property type="molecule type" value="Genomic_DNA"/>
</dbReference>
<gene>
    <name evidence="1" type="ORF">MML48_7g00009579</name>
</gene>
<evidence type="ECO:0000313" key="1">
    <source>
        <dbReference type="EMBL" id="KAI4458594.1"/>
    </source>
</evidence>
<reference evidence="1" key="1">
    <citation type="submission" date="2022-04" db="EMBL/GenBank/DDBJ databases">
        <title>Chromosome-scale genome assembly of Holotrichia oblita Faldermann.</title>
        <authorList>
            <person name="Rongchong L."/>
        </authorList>
    </citation>
    <scope>NUCLEOTIDE SEQUENCE</scope>
    <source>
        <strain evidence="1">81SQS9</strain>
    </source>
</reference>
<proteinExistence type="predicted"/>
<protein>
    <submittedName>
        <fullName evidence="1">Cysteine protease family c1-related</fullName>
    </submittedName>
</protein>
<accession>A0ACB9SVL9</accession>
<keyword evidence="1" id="KW-0378">Hydrolase</keyword>
<keyword evidence="2" id="KW-1185">Reference proteome</keyword>
<comment type="caution">
    <text evidence="1">The sequence shown here is derived from an EMBL/GenBank/DDBJ whole genome shotgun (WGS) entry which is preliminary data.</text>
</comment>
<dbReference type="Proteomes" id="UP001056778">
    <property type="component" value="Chromosome 7"/>
</dbReference>
<keyword evidence="1" id="KW-0645">Protease</keyword>